<dbReference type="Proteomes" id="UP001600888">
    <property type="component" value="Unassembled WGS sequence"/>
</dbReference>
<evidence type="ECO:0000256" key="1">
    <source>
        <dbReference type="SAM" id="Phobius"/>
    </source>
</evidence>
<reference evidence="2 3" key="1">
    <citation type="submission" date="2024-03" db="EMBL/GenBank/DDBJ databases">
        <title>A high-quality draft genome sequence of Diaporthe vaccinii, a causative agent of upright dieback and viscid rot disease in cranberry plants.</title>
        <authorList>
            <person name="Sarrasin M."/>
            <person name="Lang B.F."/>
            <person name="Burger G."/>
        </authorList>
    </citation>
    <scope>NUCLEOTIDE SEQUENCE [LARGE SCALE GENOMIC DNA]</scope>
    <source>
        <strain evidence="2 3">IS7</strain>
    </source>
</reference>
<keyword evidence="1" id="KW-0472">Membrane</keyword>
<evidence type="ECO:0000313" key="2">
    <source>
        <dbReference type="EMBL" id="KAL2282568.1"/>
    </source>
</evidence>
<accession>A0ABR4EJI2</accession>
<name>A0ABR4EJI2_9PEZI</name>
<organism evidence="2 3">
    <name type="scientific">Diaporthe vaccinii</name>
    <dbReference type="NCBI Taxonomy" id="105482"/>
    <lineage>
        <taxon>Eukaryota</taxon>
        <taxon>Fungi</taxon>
        <taxon>Dikarya</taxon>
        <taxon>Ascomycota</taxon>
        <taxon>Pezizomycotina</taxon>
        <taxon>Sordariomycetes</taxon>
        <taxon>Sordariomycetidae</taxon>
        <taxon>Diaporthales</taxon>
        <taxon>Diaporthaceae</taxon>
        <taxon>Diaporthe</taxon>
        <taxon>Diaporthe eres species complex</taxon>
    </lineage>
</organism>
<keyword evidence="1" id="KW-1133">Transmembrane helix</keyword>
<evidence type="ECO:0000313" key="3">
    <source>
        <dbReference type="Proteomes" id="UP001600888"/>
    </source>
</evidence>
<evidence type="ECO:0008006" key="4">
    <source>
        <dbReference type="Google" id="ProtNLM"/>
    </source>
</evidence>
<feature type="transmembrane region" description="Helical" evidence="1">
    <location>
        <begin position="20"/>
        <end position="41"/>
    </location>
</feature>
<dbReference type="EMBL" id="JBAWTH010000049">
    <property type="protein sequence ID" value="KAL2282568.1"/>
    <property type="molecule type" value="Genomic_DNA"/>
</dbReference>
<keyword evidence="1" id="KW-0812">Transmembrane</keyword>
<gene>
    <name evidence="2" type="ORF">FJTKL_10637</name>
</gene>
<sequence>MSTRILTWLSLSSISVLNPWSATLSMATFFVIMSAGLILPVEIASMTSSKSPWTYVATGWKCQHSSEMGKKKKKWAESSARKTGHDLPPMYARSLKTRSFMFSEALPFHTATLTSMPLVLRALKAESTATCTPAQS</sequence>
<keyword evidence="3" id="KW-1185">Reference proteome</keyword>
<proteinExistence type="predicted"/>
<protein>
    <recommendedName>
        <fullName evidence="4">Secreted protein</fullName>
    </recommendedName>
</protein>
<comment type="caution">
    <text evidence="2">The sequence shown here is derived from an EMBL/GenBank/DDBJ whole genome shotgun (WGS) entry which is preliminary data.</text>
</comment>